<dbReference type="EMBL" id="JARULN010000010">
    <property type="protein sequence ID" value="MDG5754580.1"/>
    <property type="molecule type" value="Genomic_DNA"/>
</dbReference>
<dbReference type="GO" id="GO:0016757">
    <property type="term" value="F:glycosyltransferase activity"/>
    <property type="evidence" value="ECO:0007669"/>
    <property type="project" value="UniProtKB-KW"/>
</dbReference>
<keyword evidence="3 6" id="KW-0808">Transferase</keyword>
<evidence type="ECO:0000313" key="7">
    <source>
        <dbReference type="Proteomes" id="UP001218246"/>
    </source>
</evidence>
<dbReference type="Pfam" id="PF00534">
    <property type="entry name" value="Glycos_transf_1"/>
    <property type="match status" value="1"/>
</dbReference>
<dbReference type="InterPro" id="IPR050519">
    <property type="entry name" value="Glycosyltransf_28_UgtP"/>
</dbReference>
<protein>
    <submittedName>
        <fullName evidence="6">Glycosyltransferase</fullName>
        <ecNumber evidence="6">2.4.-.-</ecNumber>
    </submittedName>
</protein>
<dbReference type="PANTHER" id="PTHR43025:SF3">
    <property type="entry name" value="MONOGALACTOSYLDIACYLGLYCEROL SYNTHASE 1, CHLOROPLASTIC"/>
    <property type="match status" value="1"/>
</dbReference>
<dbReference type="EC" id="2.4.-.-" evidence="6"/>
<dbReference type="InterPro" id="IPR001296">
    <property type="entry name" value="Glyco_trans_1"/>
</dbReference>
<proteinExistence type="inferred from homology"/>
<dbReference type="SUPFAM" id="SSF53756">
    <property type="entry name" value="UDP-Glycosyltransferase/glycogen phosphorylase"/>
    <property type="match status" value="1"/>
</dbReference>
<dbReference type="Pfam" id="PF06925">
    <property type="entry name" value="MGDG_synth"/>
    <property type="match status" value="1"/>
</dbReference>
<evidence type="ECO:0000313" key="6">
    <source>
        <dbReference type="EMBL" id="MDG5754580.1"/>
    </source>
</evidence>
<name>A0ABT6H7E0_9BACI</name>
<dbReference type="PANTHER" id="PTHR43025">
    <property type="entry name" value="MONOGALACTOSYLDIACYLGLYCEROL SYNTHASE"/>
    <property type="match status" value="1"/>
</dbReference>
<evidence type="ECO:0000256" key="3">
    <source>
        <dbReference type="ARBA" id="ARBA00022679"/>
    </source>
</evidence>
<dbReference type="Proteomes" id="UP001218246">
    <property type="component" value="Unassembled WGS sequence"/>
</dbReference>
<dbReference type="InterPro" id="IPR009695">
    <property type="entry name" value="Diacylglyc_glucosyltr_N"/>
</dbReference>
<feature type="domain" description="Diacylglycerol glucosyltransferase N-terminal" evidence="5">
    <location>
        <begin position="18"/>
        <end position="179"/>
    </location>
</feature>
<organism evidence="6 7">
    <name type="scientific">Ectobacillus antri</name>
    <dbReference type="NCBI Taxonomy" id="2486280"/>
    <lineage>
        <taxon>Bacteria</taxon>
        <taxon>Bacillati</taxon>
        <taxon>Bacillota</taxon>
        <taxon>Bacilli</taxon>
        <taxon>Bacillales</taxon>
        <taxon>Bacillaceae</taxon>
        <taxon>Ectobacillus</taxon>
    </lineage>
</organism>
<evidence type="ECO:0000256" key="1">
    <source>
        <dbReference type="ARBA" id="ARBA00006962"/>
    </source>
</evidence>
<keyword evidence="7" id="KW-1185">Reference proteome</keyword>
<keyword evidence="2 6" id="KW-0328">Glycosyltransferase</keyword>
<evidence type="ECO:0000256" key="2">
    <source>
        <dbReference type="ARBA" id="ARBA00022676"/>
    </source>
</evidence>
<dbReference type="Gene3D" id="3.40.50.2000">
    <property type="entry name" value="Glycogen Phosphorylase B"/>
    <property type="match status" value="1"/>
</dbReference>
<dbReference type="RefSeq" id="WP_278018200.1">
    <property type="nucleotide sequence ID" value="NZ_JARRRY010000006.1"/>
</dbReference>
<feature type="domain" description="Glycosyl transferase family 1" evidence="4">
    <location>
        <begin position="187"/>
        <end position="339"/>
    </location>
</feature>
<evidence type="ECO:0000259" key="5">
    <source>
        <dbReference type="Pfam" id="PF06925"/>
    </source>
</evidence>
<sequence length="373" mass="42839">MRTQPKVLLFTASFGNGHNQVSHALKHTFQEFGIGTVDIYDLYAEAYPYWNEAAKFLYKQSFSVGSSLYKMFFYGMDRIYSTKAGKLYCRIGEKKLEAIIEEKQPDIVITTFPVSTVPEWRRRSGRSFKIYTVITDYCLHSTWVHPEIDRYYAATEDVKQKIMASGVPCDKVYVSGIPIRKAFETEQSKSQLLRKYNLNPQAKRLLIMAGAQGVVKNIKWIAAQLLEQSDIELVIVCGKNKQLYNQLHKLQLRYHNQLKLFGYMEDVHELYELADIMITKPGGITLSETIATKLPTILYRPVPGQEKENSLYFCKIGASITVRDKESIVTEALHLLQHGDRLSEMRLALSQVHRQESARQIVDDILQQSLHLA</sequence>
<comment type="similarity">
    <text evidence="1">Belongs to the glycosyltransferase 28 family.</text>
</comment>
<evidence type="ECO:0000259" key="4">
    <source>
        <dbReference type="Pfam" id="PF00534"/>
    </source>
</evidence>
<reference evidence="6 7" key="1">
    <citation type="submission" date="2023-04" db="EMBL/GenBank/DDBJ databases">
        <title>Ectobacillus antri isolated from activated sludge.</title>
        <authorList>
            <person name="Yan P."/>
            <person name="Liu X."/>
        </authorList>
    </citation>
    <scope>NUCLEOTIDE SEQUENCE [LARGE SCALE GENOMIC DNA]</scope>
    <source>
        <strain evidence="6 7">C18H</strain>
    </source>
</reference>
<gene>
    <name evidence="6" type="ORF">P6P90_11430</name>
</gene>
<comment type="caution">
    <text evidence="6">The sequence shown here is derived from an EMBL/GenBank/DDBJ whole genome shotgun (WGS) entry which is preliminary data.</text>
</comment>
<accession>A0ABT6H7E0</accession>